<protein>
    <submittedName>
        <fullName evidence="1">Uncharacterized protein</fullName>
    </submittedName>
</protein>
<evidence type="ECO:0000313" key="2">
    <source>
        <dbReference type="Proteomes" id="UP000276133"/>
    </source>
</evidence>
<gene>
    <name evidence="1" type="ORF">BpHYR1_012734</name>
</gene>
<comment type="caution">
    <text evidence="1">The sequence shown here is derived from an EMBL/GenBank/DDBJ whole genome shotgun (WGS) entry which is preliminary data.</text>
</comment>
<evidence type="ECO:0000313" key="1">
    <source>
        <dbReference type="EMBL" id="RNA41932.1"/>
    </source>
</evidence>
<dbReference type="EMBL" id="REGN01000433">
    <property type="protein sequence ID" value="RNA41932.1"/>
    <property type="molecule type" value="Genomic_DNA"/>
</dbReference>
<sequence length="79" mass="9094">MLLYFHSVESSELNEVTVTASSLAQVQQIITKINYVNKESKPYPGARSAKLSTSLQFKIINAMFEYFLSKFSPIQYFYI</sequence>
<dbReference type="OrthoDB" id="10012272at2759"/>
<proteinExistence type="predicted"/>
<keyword evidence="2" id="KW-1185">Reference proteome</keyword>
<dbReference type="AlphaFoldDB" id="A0A3M7T1Q5"/>
<name>A0A3M7T1Q5_BRAPC</name>
<dbReference type="Proteomes" id="UP000276133">
    <property type="component" value="Unassembled WGS sequence"/>
</dbReference>
<reference evidence="1 2" key="1">
    <citation type="journal article" date="2018" name="Sci. Rep.">
        <title>Genomic signatures of local adaptation to the degree of environmental predictability in rotifers.</title>
        <authorList>
            <person name="Franch-Gras L."/>
            <person name="Hahn C."/>
            <person name="Garcia-Roger E.M."/>
            <person name="Carmona M.J."/>
            <person name="Serra M."/>
            <person name="Gomez A."/>
        </authorList>
    </citation>
    <scope>NUCLEOTIDE SEQUENCE [LARGE SCALE GENOMIC DNA]</scope>
    <source>
        <strain evidence="1">HYR1</strain>
    </source>
</reference>
<organism evidence="1 2">
    <name type="scientific">Brachionus plicatilis</name>
    <name type="common">Marine rotifer</name>
    <name type="synonym">Brachionus muelleri</name>
    <dbReference type="NCBI Taxonomy" id="10195"/>
    <lineage>
        <taxon>Eukaryota</taxon>
        <taxon>Metazoa</taxon>
        <taxon>Spiralia</taxon>
        <taxon>Gnathifera</taxon>
        <taxon>Rotifera</taxon>
        <taxon>Eurotatoria</taxon>
        <taxon>Monogononta</taxon>
        <taxon>Pseudotrocha</taxon>
        <taxon>Ploima</taxon>
        <taxon>Brachionidae</taxon>
        <taxon>Brachionus</taxon>
    </lineage>
</organism>
<accession>A0A3M7T1Q5</accession>